<sequence>MSNKDPFWHMVNMYLQQLKGLQDGFYKKRVGLQMLDLYWLQFASDLSDISLALDLPEKKPIRGGSCSAMIKLLNDNKDLYVAHDTWNHYSSMLRIIKSYDFAFHILPNAKYVIPGRKISFSSYPGLLYSGDDYYLLSSGMASLETTIENNNKEIAKRNTLATECVLEGVRAMVANRIATNGPQWAKIFSAYNSGTMQDAYSPFSLFSSFIFLHFFPFSLMLSFFSFCLSIFLFFTFLFTLSFCLHKFLHSLAFPLLFSCFLFSPNFPSLFLFSFHIFLFSSFSFTLSFLFFFFHTCFSPHFPSLFFLFSSYALFSLFFFRSFSFLFNTFSFTFFFPLMCFSSISFSLSLCLLFFHAFFHPQIFLHSLSSSSTFSFFLIFLSFFLFSPFTFMLSFFPKFFFTLSLLLSSFFFHPFSFSLMLSFFPKFSSLSLFSFYAFLFLYISFHAFIFLLFFPCTLSLFTPSLFCSFCFFHSFKSFVVFFLSLFLFPQLLSLCFYLLIPLTFLFFSHHFSFCFFSLLSFIFLVKRHFQFYYRFISFSFFLFSSFPFLFFSHSFFLLFFNFFYLLIYFLSFFPSYTFHSFSFSFFSLPCPFFSFFLFPFPFFLLTLSLSLSLNSLFISSFLSLYNNQWMVVDYNLFTPGRTLPDEGLLIVLEQLPGYIKYEDLTPILKEQRYWGSYNTPYFPEVIKLSKQQDMINQYGDLFTYKNAPRAKIMRRDQGNVTDMKSMIKLMRYNDFTHDPLSKCNCTPQGNAELAISARSDLNPANGSYPQNFLGHRPHGGTDMKLTNSSLARNLQFVAIAGPTYDQVAPFQWSKSDFKNTVSHIGHPDLFQFGPYIFGDDVTKFE</sequence>
<evidence type="ECO:0000256" key="5">
    <source>
        <dbReference type="ARBA" id="ARBA00023098"/>
    </source>
</evidence>
<keyword evidence="5" id="KW-0443">Lipid metabolism</keyword>
<dbReference type="PANTHER" id="PTHR12370:SF3">
    <property type="entry name" value="PHOSPHOLIPASE B-LIKE 2-RELATED"/>
    <property type="match status" value="1"/>
</dbReference>
<evidence type="ECO:0000256" key="1">
    <source>
        <dbReference type="ARBA" id="ARBA00007835"/>
    </source>
</evidence>
<name>A0A812BAZ0_ACAPH</name>
<dbReference type="GO" id="GO:0004620">
    <property type="term" value="F:phospholipase activity"/>
    <property type="evidence" value="ECO:0007669"/>
    <property type="project" value="InterPro"/>
</dbReference>
<feature type="transmembrane region" description="Helical" evidence="7">
    <location>
        <begin position="579"/>
        <end position="597"/>
    </location>
</feature>
<feature type="transmembrane region" description="Helical" evidence="7">
    <location>
        <begin position="505"/>
        <end position="523"/>
    </location>
</feature>
<dbReference type="EMBL" id="CAHIKZ030000446">
    <property type="protein sequence ID" value="CAE1174865.1"/>
    <property type="molecule type" value="Genomic_DNA"/>
</dbReference>
<dbReference type="GO" id="GO:0009395">
    <property type="term" value="P:phospholipid catabolic process"/>
    <property type="evidence" value="ECO:0007669"/>
    <property type="project" value="TreeGrafter"/>
</dbReference>
<keyword evidence="7" id="KW-0812">Transmembrane</keyword>
<proteinExistence type="inferred from homology"/>
<gene>
    <name evidence="8" type="ORF">SPHA_13306</name>
</gene>
<keyword evidence="9" id="KW-1185">Reference proteome</keyword>
<feature type="transmembrane region" description="Helical" evidence="7">
    <location>
        <begin position="304"/>
        <end position="327"/>
    </location>
</feature>
<evidence type="ECO:0000256" key="2">
    <source>
        <dbReference type="ARBA" id="ARBA00022729"/>
    </source>
</evidence>
<protein>
    <submittedName>
        <fullName evidence="8">Phospholipase B-like 2,Putative phospholipase B-like 3,Phospholipase B-like protein B,Phospholipase B-like 1</fullName>
    </submittedName>
</protein>
<evidence type="ECO:0000256" key="6">
    <source>
        <dbReference type="ARBA" id="ARBA00023180"/>
    </source>
</evidence>
<evidence type="ECO:0000313" key="8">
    <source>
        <dbReference type="EMBL" id="CAE1174865.1"/>
    </source>
</evidence>
<dbReference type="Pfam" id="PF04916">
    <property type="entry name" value="Phospholip_B"/>
    <property type="match status" value="2"/>
</dbReference>
<reference evidence="8" key="1">
    <citation type="submission" date="2021-01" db="EMBL/GenBank/DDBJ databases">
        <authorList>
            <person name="Li R."/>
            <person name="Bekaert M."/>
        </authorList>
    </citation>
    <scope>NUCLEOTIDE SEQUENCE</scope>
    <source>
        <strain evidence="8">Farmed</strain>
    </source>
</reference>
<dbReference type="Gene3D" id="3.60.60.30">
    <property type="match status" value="2"/>
</dbReference>
<dbReference type="InterPro" id="IPR007000">
    <property type="entry name" value="PLipase_B-like"/>
</dbReference>
<organism evidence="8 9">
    <name type="scientific">Acanthosepion pharaonis</name>
    <name type="common">Pharaoh cuttlefish</name>
    <name type="synonym">Sepia pharaonis</name>
    <dbReference type="NCBI Taxonomy" id="158019"/>
    <lineage>
        <taxon>Eukaryota</taxon>
        <taxon>Metazoa</taxon>
        <taxon>Spiralia</taxon>
        <taxon>Lophotrochozoa</taxon>
        <taxon>Mollusca</taxon>
        <taxon>Cephalopoda</taxon>
        <taxon>Coleoidea</taxon>
        <taxon>Decapodiformes</taxon>
        <taxon>Sepiida</taxon>
        <taxon>Sepiina</taxon>
        <taxon>Sepiidae</taxon>
        <taxon>Acanthosepion</taxon>
    </lineage>
</organism>
<feature type="transmembrane region" description="Helical" evidence="7">
    <location>
        <begin position="554"/>
        <end position="572"/>
    </location>
</feature>
<feature type="transmembrane region" description="Helical" evidence="7">
    <location>
        <begin position="530"/>
        <end position="548"/>
    </location>
</feature>
<evidence type="ECO:0000313" key="9">
    <source>
        <dbReference type="Proteomes" id="UP000597762"/>
    </source>
</evidence>
<feature type="transmembrane region" description="Helical" evidence="7">
    <location>
        <begin position="221"/>
        <end position="240"/>
    </location>
</feature>
<feature type="transmembrane region" description="Helical" evidence="7">
    <location>
        <begin position="478"/>
        <end position="499"/>
    </location>
</feature>
<dbReference type="PANTHER" id="PTHR12370">
    <property type="entry name" value="PHOSPHOLIPASE B-RELATED"/>
    <property type="match status" value="1"/>
</dbReference>
<keyword evidence="2" id="KW-0732">Signal</keyword>
<evidence type="ECO:0000256" key="3">
    <source>
        <dbReference type="ARBA" id="ARBA00022801"/>
    </source>
</evidence>
<accession>A0A812BAZ0</accession>
<evidence type="ECO:0000256" key="4">
    <source>
        <dbReference type="ARBA" id="ARBA00022963"/>
    </source>
</evidence>
<keyword evidence="7" id="KW-1133">Transmembrane helix</keyword>
<feature type="transmembrane region" description="Helical" evidence="7">
    <location>
        <begin position="247"/>
        <end position="263"/>
    </location>
</feature>
<feature type="transmembrane region" description="Helical" evidence="7">
    <location>
        <begin position="370"/>
        <end position="392"/>
    </location>
</feature>
<keyword evidence="7" id="KW-0472">Membrane</keyword>
<dbReference type="AlphaFoldDB" id="A0A812BAZ0"/>
<feature type="transmembrane region" description="Helical" evidence="7">
    <location>
        <begin position="426"/>
        <end position="444"/>
    </location>
</feature>
<dbReference type="GO" id="GO:0005576">
    <property type="term" value="C:extracellular region"/>
    <property type="evidence" value="ECO:0007669"/>
    <property type="project" value="TreeGrafter"/>
</dbReference>
<feature type="transmembrane region" description="Helical" evidence="7">
    <location>
        <begin position="450"/>
        <end position="471"/>
    </location>
</feature>
<dbReference type="Proteomes" id="UP000597762">
    <property type="component" value="Unassembled WGS sequence"/>
</dbReference>
<keyword evidence="4" id="KW-0442">Lipid degradation</keyword>
<dbReference type="OrthoDB" id="443524at2759"/>
<comment type="caution">
    <text evidence="8">The sequence shown here is derived from an EMBL/GenBank/DDBJ whole genome shotgun (WGS) entry which is preliminary data.</text>
</comment>
<evidence type="ECO:0000256" key="7">
    <source>
        <dbReference type="SAM" id="Phobius"/>
    </source>
</evidence>
<keyword evidence="6" id="KW-0325">Glycoprotein</keyword>
<feature type="transmembrane region" description="Helical" evidence="7">
    <location>
        <begin position="269"/>
        <end position="292"/>
    </location>
</feature>
<comment type="similarity">
    <text evidence="1">Belongs to the phospholipase B-like family.</text>
</comment>
<feature type="transmembrane region" description="Helical" evidence="7">
    <location>
        <begin position="398"/>
        <end position="419"/>
    </location>
</feature>
<feature type="transmembrane region" description="Helical" evidence="7">
    <location>
        <begin position="333"/>
        <end position="358"/>
    </location>
</feature>
<keyword evidence="3" id="KW-0378">Hydrolase</keyword>